<evidence type="ECO:0000256" key="10">
    <source>
        <dbReference type="SAM" id="SignalP"/>
    </source>
</evidence>
<dbReference type="SUPFAM" id="SSF141729">
    <property type="entry name" value="FimD N-terminal domain-like"/>
    <property type="match status" value="1"/>
</dbReference>
<evidence type="ECO:0000259" key="11">
    <source>
        <dbReference type="Pfam" id="PF13953"/>
    </source>
</evidence>
<feature type="domain" description="PapC N-terminal" evidence="12">
    <location>
        <begin position="27"/>
        <end position="173"/>
    </location>
</feature>
<evidence type="ECO:0000256" key="1">
    <source>
        <dbReference type="ARBA" id="ARBA00004571"/>
    </source>
</evidence>
<dbReference type="PANTHER" id="PTHR30451:SF10">
    <property type="entry name" value="OUTER MEMBRANE USHER PROTEIN YFCU-RELATED"/>
    <property type="match status" value="1"/>
</dbReference>
<organism evidence="13 14">
    <name type="scientific">Vibrio sagamiensis NBRC 104589</name>
    <dbReference type="NCBI Taxonomy" id="1219064"/>
    <lineage>
        <taxon>Bacteria</taxon>
        <taxon>Pseudomonadati</taxon>
        <taxon>Pseudomonadota</taxon>
        <taxon>Gammaproteobacteria</taxon>
        <taxon>Vibrionales</taxon>
        <taxon>Vibrionaceae</taxon>
        <taxon>Vibrio</taxon>
    </lineage>
</organism>
<dbReference type="InterPro" id="IPR018030">
    <property type="entry name" value="Fimbrial_membr_usher_CS"/>
</dbReference>
<dbReference type="OrthoDB" id="6554712at2"/>
<dbReference type="PROSITE" id="PS01151">
    <property type="entry name" value="FIMBRIAL_USHER"/>
    <property type="match status" value="1"/>
</dbReference>
<evidence type="ECO:0000256" key="6">
    <source>
        <dbReference type="ARBA" id="ARBA00022729"/>
    </source>
</evidence>
<reference evidence="13 14" key="1">
    <citation type="submission" date="2019-07" db="EMBL/GenBank/DDBJ databases">
        <title>Whole genome shotgun sequence of Vibrio sagamiensis NBRC 104589.</title>
        <authorList>
            <person name="Hosoyama A."/>
            <person name="Uohara A."/>
            <person name="Ohji S."/>
            <person name="Ichikawa N."/>
        </authorList>
    </citation>
    <scope>NUCLEOTIDE SEQUENCE [LARGE SCALE GENOMIC DNA]</scope>
    <source>
        <strain evidence="13 14">NBRC 104589</strain>
    </source>
</reference>
<evidence type="ECO:0000256" key="5">
    <source>
        <dbReference type="ARBA" id="ARBA00022692"/>
    </source>
</evidence>
<dbReference type="InterPro" id="IPR025949">
    <property type="entry name" value="PapC-like_C"/>
</dbReference>
<keyword evidence="7 9" id="KW-0472">Membrane</keyword>
<accession>A0A511QC52</accession>
<evidence type="ECO:0000313" key="13">
    <source>
        <dbReference type="EMBL" id="GEM74777.1"/>
    </source>
</evidence>
<dbReference type="InterPro" id="IPR000015">
    <property type="entry name" value="Fimb_usher"/>
</dbReference>
<keyword evidence="5 9" id="KW-0812">Transmembrane</keyword>
<name>A0A511QC52_9VIBR</name>
<evidence type="ECO:0000256" key="8">
    <source>
        <dbReference type="ARBA" id="ARBA00023237"/>
    </source>
</evidence>
<dbReference type="AlphaFoldDB" id="A0A511QC52"/>
<dbReference type="Pfam" id="PF13953">
    <property type="entry name" value="PapC_C"/>
    <property type="match status" value="1"/>
</dbReference>
<dbReference type="Gene3D" id="3.10.20.410">
    <property type="match status" value="1"/>
</dbReference>
<dbReference type="InterPro" id="IPR042186">
    <property type="entry name" value="FimD_plug_dom"/>
</dbReference>
<sequence length="831" mass="91588">MEKKILALRQFSSLVLLALSTPANAVEFNLDVIDTADKDNIDFSRFSQAGYIMPGNYQMQVVVNDRAISPKNFDVSFLEAQDSVLPKACVTPDMISLMGLKEESLEKVMYWSDGQCADFSKVEGVVIRPDIAASSLFLSIPQIWFEYTDASWLPPSQWENGIPGLLVDYNINASINKPNDDVTSQSVSYNGTLGANADAWRLRADYQGSINKSSTSDSDFDWSRFYAYRAISSLQSNFMVGENYINSDVFSSWRYTGLSLESDERMLTPNLRGYAPQITGVADTNASVVISQQGRIIYETTVPAGPFSIQDLDSYVRGRLDVEIIEQNGEKKHFQVDTAYVPYLTRPGQVKYKVVSGRSRADNHRMEGPWFLASEASWGVSNRWSLYGGAIIAGDYNALSLGLGRDLSQYGTISADLTQSFADLPDESSKEGKSFRVSYSKRFDQADTDITFAGYRFSERDFMTMQQYLDARYRDDSAGREKEMYTISMNKNFQEWNTSVGLQYNYQTYWDQRSSNSYTFSVNNYFDVFDVKNVSLGLTASRAQYSRNDADIHSNDSYNDSIFLRLSVPLDSGRLSYSGNMSAGRYSQSVAYGESINGGLSSYNINSGMNSGGDLGTQGTLSAYVSHSTPYADVSANIATQHDNYTSLGFSASGGATLTLNGGAFHAGGLNGSTRLLVDTDGVANVPIDGGRVSTNHWGIGVVTDISSYYRNTVSVDLNKLPDDIEATQSVVESVLIEGAIGYRKFDVLKGHKLFATFTLPNKRYPPFGASVTNDKGRELGLIGEQGLVWLGGVNPGDVINVNWANKPQCSVTIPKDLNSNKILTLGCQSF</sequence>
<evidence type="ECO:0000256" key="7">
    <source>
        <dbReference type="ARBA" id="ARBA00023136"/>
    </source>
</evidence>
<comment type="subcellular location">
    <subcellularLocation>
        <location evidence="1 9">Cell outer membrane</location>
        <topology evidence="1 9">Multi-pass membrane protein</topology>
    </subcellularLocation>
</comment>
<protein>
    <submittedName>
        <fullName evidence="13">Outer membrane usher protein PapC</fullName>
    </submittedName>
</protein>
<dbReference type="InterPro" id="IPR037224">
    <property type="entry name" value="PapC_N_sf"/>
</dbReference>
<keyword evidence="8 9" id="KW-0998">Cell outer membrane</keyword>
<evidence type="ECO:0000256" key="3">
    <source>
        <dbReference type="ARBA" id="ARBA00022448"/>
    </source>
</evidence>
<dbReference type="Gene3D" id="2.60.40.2070">
    <property type="match status" value="1"/>
</dbReference>
<evidence type="ECO:0000313" key="14">
    <source>
        <dbReference type="Proteomes" id="UP000321922"/>
    </source>
</evidence>
<evidence type="ECO:0000256" key="4">
    <source>
        <dbReference type="ARBA" id="ARBA00022452"/>
    </source>
</evidence>
<keyword evidence="3 9" id="KW-0813">Transport</keyword>
<dbReference type="Pfam" id="PF00577">
    <property type="entry name" value="Usher"/>
    <property type="match status" value="1"/>
</dbReference>
<keyword evidence="14" id="KW-1185">Reference proteome</keyword>
<keyword evidence="4" id="KW-1134">Transmembrane beta strand</keyword>
<dbReference type="Gene3D" id="2.60.40.2610">
    <property type="entry name" value="Outer membrane usher protein FimD, plug domain"/>
    <property type="match status" value="1"/>
</dbReference>
<dbReference type="GO" id="GO:0009297">
    <property type="term" value="P:pilus assembly"/>
    <property type="evidence" value="ECO:0007669"/>
    <property type="project" value="InterPro"/>
</dbReference>
<dbReference type="EMBL" id="BJXJ01000006">
    <property type="protein sequence ID" value="GEM74777.1"/>
    <property type="molecule type" value="Genomic_DNA"/>
</dbReference>
<dbReference type="Proteomes" id="UP000321922">
    <property type="component" value="Unassembled WGS sequence"/>
</dbReference>
<keyword evidence="9" id="KW-1029">Fimbrium biogenesis</keyword>
<evidence type="ECO:0000256" key="2">
    <source>
        <dbReference type="ARBA" id="ARBA00008064"/>
    </source>
</evidence>
<dbReference type="GO" id="GO:0015473">
    <property type="term" value="F:fimbrial usher porin activity"/>
    <property type="evidence" value="ECO:0007669"/>
    <property type="project" value="InterPro"/>
</dbReference>
<dbReference type="PANTHER" id="PTHR30451">
    <property type="entry name" value="OUTER MEMBRANE USHER PROTEIN"/>
    <property type="match status" value="1"/>
</dbReference>
<keyword evidence="6 10" id="KW-0732">Signal</keyword>
<feature type="domain" description="PapC-like C-terminal" evidence="11">
    <location>
        <begin position="757"/>
        <end position="813"/>
    </location>
</feature>
<gene>
    <name evidence="13" type="primary">papC</name>
    <name evidence="13" type="ORF">VSA01S_08890</name>
</gene>
<dbReference type="RefSeq" id="WP_039979239.1">
    <property type="nucleotide sequence ID" value="NZ_BAOJ01000014.1"/>
</dbReference>
<dbReference type="GO" id="GO:0009279">
    <property type="term" value="C:cell outer membrane"/>
    <property type="evidence" value="ECO:0007669"/>
    <property type="project" value="UniProtKB-SubCell"/>
</dbReference>
<dbReference type="InterPro" id="IPR025885">
    <property type="entry name" value="PapC_N"/>
</dbReference>
<evidence type="ECO:0000259" key="12">
    <source>
        <dbReference type="Pfam" id="PF13954"/>
    </source>
</evidence>
<feature type="chain" id="PRO_5021717074" evidence="10">
    <location>
        <begin position="26"/>
        <end position="831"/>
    </location>
</feature>
<feature type="signal peptide" evidence="10">
    <location>
        <begin position="1"/>
        <end position="25"/>
    </location>
</feature>
<comment type="caution">
    <text evidence="13">The sequence shown here is derived from an EMBL/GenBank/DDBJ whole genome shotgun (WGS) entry which is preliminary data.</text>
</comment>
<dbReference type="Gene3D" id="2.60.40.3110">
    <property type="match status" value="1"/>
</dbReference>
<proteinExistence type="inferred from homology"/>
<comment type="similarity">
    <text evidence="2 9">Belongs to the fimbrial export usher family.</text>
</comment>
<evidence type="ECO:0000256" key="9">
    <source>
        <dbReference type="RuleBase" id="RU003884"/>
    </source>
</evidence>
<dbReference type="Pfam" id="PF13954">
    <property type="entry name" value="PapC_N"/>
    <property type="match status" value="1"/>
</dbReference>
<dbReference type="InterPro" id="IPR043142">
    <property type="entry name" value="PapC-like_C_sf"/>
</dbReference>